<feature type="region of interest" description="Disordered" evidence="1">
    <location>
        <begin position="202"/>
        <end position="223"/>
    </location>
</feature>
<evidence type="ECO:0000256" key="1">
    <source>
        <dbReference type="SAM" id="MobiDB-lite"/>
    </source>
</evidence>
<keyword evidence="2" id="KW-0732">Signal</keyword>
<feature type="signal peptide" evidence="2">
    <location>
        <begin position="1"/>
        <end position="20"/>
    </location>
</feature>
<feature type="compositionally biased region" description="Basic and acidic residues" evidence="1">
    <location>
        <begin position="899"/>
        <end position="921"/>
    </location>
</feature>
<dbReference type="EMBL" id="CAICTM010000397">
    <property type="protein sequence ID" value="CAB9509636.1"/>
    <property type="molecule type" value="Genomic_DNA"/>
</dbReference>
<feature type="compositionally biased region" description="Acidic residues" evidence="1">
    <location>
        <begin position="836"/>
        <end position="849"/>
    </location>
</feature>
<dbReference type="Proteomes" id="UP001153069">
    <property type="component" value="Unassembled WGS sequence"/>
</dbReference>
<evidence type="ECO:0000313" key="4">
    <source>
        <dbReference type="Proteomes" id="UP001153069"/>
    </source>
</evidence>
<proteinExistence type="predicted"/>
<feature type="compositionally biased region" description="Basic residues" evidence="1">
    <location>
        <begin position="726"/>
        <end position="735"/>
    </location>
</feature>
<dbReference type="PANTHER" id="PTHR36562">
    <property type="entry name" value="SERINE/ARGININE REPETITIVE MATRIX 2"/>
    <property type="match status" value="1"/>
</dbReference>
<dbReference type="GO" id="GO:0005634">
    <property type="term" value="C:nucleus"/>
    <property type="evidence" value="ECO:0007669"/>
    <property type="project" value="TreeGrafter"/>
</dbReference>
<accession>A0A9N8HCW2</accession>
<evidence type="ECO:0000313" key="3">
    <source>
        <dbReference type="EMBL" id="CAB9509636.1"/>
    </source>
</evidence>
<feature type="compositionally biased region" description="Basic and acidic residues" evidence="1">
    <location>
        <begin position="361"/>
        <end position="373"/>
    </location>
</feature>
<keyword evidence="4" id="KW-1185">Reference proteome</keyword>
<comment type="caution">
    <text evidence="3">The sequence shown here is derived from an EMBL/GenBank/DDBJ whole genome shotgun (WGS) entry which is preliminary data.</text>
</comment>
<feature type="compositionally biased region" description="Basic and acidic residues" evidence="1">
    <location>
        <begin position="1159"/>
        <end position="1173"/>
    </location>
</feature>
<feature type="compositionally biased region" description="Low complexity" evidence="1">
    <location>
        <begin position="1334"/>
        <end position="1379"/>
    </location>
</feature>
<feature type="compositionally biased region" description="Acidic residues" evidence="1">
    <location>
        <begin position="959"/>
        <end position="972"/>
    </location>
</feature>
<feature type="compositionally biased region" description="Basic residues" evidence="1">
    <location>
        <begin position="922"/>
        <end position="931"/>
    </location>
</feature>
<feature type="compositionally biased region" description="Basic and acidic residues" evidence="1">
    <location>
        <begin position="409"/>
        <end position="420"/>
    </location>
</feature>
<dbReference type="PANTHER" id="PTHR36562:SF5">
    <property type="entry name" value="SERINE_ARGININE REPETITIVE MATRIX 2"/>
    <property type="match status" value="1"/>
</dbReference>
<feature type="chain" id="PRO_5040267916" evidence="2">
    <location>
        <begin position="21"/>
        <end position="1543"/>
    </location>
</feature>
<feature type="compositionally biased region" description="Basic residues" evidence="1">
    <location>
        <begin position="1102"/>
        <end position="1112"/>
    </location>
</feature>
<feature type="compositionally biased region" description="Basic residues" evidence="1">
    <location>
        <begin position="743"/>
        <end position="752"/>
    </location>
</feature>
<feature type="region of interest" description="Disordered" evidence="1">
    <location>
        <begin position="99"/>
        <end position="162"/>
    </location>
</feature>
<feature type="compositionally biased region" description="Basic residues" evidence="1">
    <location>
        <begin position="577"/>
        <end position="586"/>
    </location>
</feature>
<feature type="region of interest" description="Disordered" evidence="1">
    <location>
        <begin position="724"/>
        <end position="1177"/>
    </location>
</feature>
<feature type="compositionally biased region" description="Basic residues" evidence="1">
    <location>
        <begin position="852"/>
        <end position="862"/>
    </location>
</feature>
<feature type="compositionally biased region" description="Basic residues" evidence="1">
    <location>
        <begin position="870"/>
        <end position="879"/>
    </location>
</feature>
<feature type="region of interest" description="Disordered" evidence="1">
    <location>
        <begin position="553"/>
        <end position="593"/>
    </location>
</feature>
<gene>
    <name evidence="3" type="ORF">SEMRO_398_G134670.1</name>
</gene>
<feature type="compositionally biased region" description="Basic and acidic residues" evidence="1">
    <location>
        <begin position="202"/>
        <end position="214"/>
    </location>
</feature>
<feature type="region of interest" description="Disordered" evidence="1">
    <location>
        <begin position="281"/>
        <end position="333"/>
    </location>
</feature>
<feature type="region of interest" description="Disordered" evidence="1">
    <location>
        <begin position="1315"/>
        <end position="1389"/>
    </location>
</feature>
<organism evidence="3 4">
    <name type="scientific">Seminavis robusta</name>
    <dbReference type="NCBI Taxonomy" id="568900"/>
    <lineage>
        <taxon>Eukaryota</taxon>
        <taxon>Sar</taxon>
        <taxon>Stramenopiles</taxon>
        <taxon>Ochrophyta</taxon>
        <taxon>Bacillariophyta</taxon>
        <taxon>Bacillariophyceae</taxon>
        <taxon>Bacillariophycidae</taxon>
        <taxon>Naviculales</taxon>
        <taxon>Naviculaceae</taxon>
        <taxon>Seminavis</taxon>
    </lineage>
</organism>
<feature type="compositionally biased region" description="Basic and acidic residues" evidence="1">
    <location>
        <begin position="561"/>
        <end position="576"/>
    </location>
</feature>
<evidence type="ECO:0000256" key="2">
    <source>
        <dbReference type="SAM" id="SignalP"/>
    </source>
</evidence>
<feature type="compositionally biased region" description="Basic residues" evidence="1">
    <location>
        <begin position="975"/>
        <end position="985"/>
    </location>
</feature>
<sequence>MKYSTTLLAFCGLLVAPTMAAERDLFGMSKLAFGCSEAQIMDGSCKDACPCNCGDGFGVLVDPTPNRDCDEPTCMDPVLAYQLVAIQKKADCITTCVKSRGGGGDSSSDSGDAKKQRKPLPDFGSGKSDESSDGSGSKSGSGSKKKKYFKKSGSSKSGSKKDLSFKTKCKVDSECPQIRCFAPPCDPVVCVRGYCLQMPLNKDDGSSDSKDSKSKKSKYLRTGGKKVKICHKTGRDSKPFKLMEVSASAVQKYVEEFGDCFPDSELPGSRGKIFLDKQCGTVGWDGKPCDKYGKPKKKSNSSRSGKDKKSSRSGKDKKGSGSGSKDSKSYKPKKKDYTFCTQDAKQCADGSYVSRVAPSCEFEKCPGDKDSRSGKSRSGKSSKDSKSGKSRSGKSSKDSKSGKSRSGKSSKDSRSRKDGKVSICKRTKDKSNPFKLADVSVESAAKYLSKGGCYPGDAVVGRRGKIFVDETCDVVDREGSRCSEDGKPKPKTDKDQGIKVQICQKVFDGDKPYVPRKIFKRDLIKHMSKHDDCMPGDDLPKSKGKAILNSDCDVVGKKPKKDSNSKSKSDSKDSKSGKSKSGKGKPKKVEICHRTGSDKNPFVLIEISENAVQQHFSKHGDCYPGDPLPGSRGRVFLDDDCDIVGRDFVRCGTDGSPKPEAPKKPDLGVKVKVCQRVFDGVLPYVPRYIPEKKLPRHMRMHDDCMPNDDVPGSNGDEYLDDECAVKKRKPGKKPKNSGSSSSRSKKSKKKKNSSKDSGSNSKSSKDKKKKNSSKDSGSKTKSSKDKSSKSGKDKGLKVKVCQRIFDGDKPFAPRLMPKPDVPSYKDSHDCSMPFDDVPDNDDEYLDEDCNVVKKKNGKKPKKSGSSSSSRSKKSKKKKNSSKDSGSNSKSSKDKKKKNSSKDSKIKSSKDKSSKSGKDKGLKVKVCKRVGGKRFTPVLMPEPDVPSYKDTHDCGMPFDDVPDTDDEYLDDDCVVVKKKGGKKPKKSGSTSSSRSKNSKKKKNSSKDSGSNSKSSKDKKKKNSSKDSGSNSKSSKDKSSKSGKDKGLKVKVCKRVPGGGKQFTPVVMPEPDVPSYKDTHDCSMPFDDVPDTDDEYLDDDCVVVKKKGGKKPKKSGSSSSSRSKNSKKKKNSSKDSGSNSKSSKDKKKKNSSKDSGSNSKSSKDKSTKSTKDKGVKVKVCQRVPDGTKPFEPVLMPEIDVPSYKDSHSDCSMPFDDVPDTDDEYLDDDCNIIKREPGDISFSYCTESEIRGGSCVDLCKCPCANGPTMGVLVVAPSGEMTCMDSVDAYEHTVMEKDMGCQAVCPIDKPEPEIIVEPEIEVEEKPEPKAPKSPPTGSPTAGPTSSPTASPTNGPTSSPTAAPTAAPTTAPTAEPTDAPTTSPVESWISEEHESQGCETAFAYHQASGTCFSDLGLGINRWGWSIGPISPDSSVKHEYEIYAGAAGCDTDKGTKVGTLEFTYDGSQAHAKYMADGNYIFEETHFYLGTKSVPHDDNGNPTVAPGQYTAVHDVCENSKVDNIVFDLTPAWGDIYIIAHAVSCDDWRRE</sequence>
<feature type="compositionally biased region" description="Basic and acidic residues" evidence="1">
    <location>
        <begin position="1032"/>
        <end position="1046"/>
    </location>
</feature>
<name>A0A9N8HCW2_9STRA</name>
<dbReference type="InterPro" id="IPR051372">
    <property type="entry name" value="CWC21"/>
</dbReference>
<feature type="compositionally biased region" description="Low complexity" evidence="1">
    <location>
        <begin position="133"/>
        <end position="142"/>
    </location>
</feature>
<feature type="compositionally biased region" description="Acidic residues" evidence="1">
    <location>
        <begin position="1086"/>
        <end position="1099"/>
    </location>
</feature>
<feature type="compositionally biased region" description="Basic and acidic residues" evidence="1">
    <location>
        <begin position="304"/>
        <end position="329"/>
    </location>
</feature>
<feature type="compositionally biased region" description="Basic and acidic residues" evidence="1">
    <location>
        <begin position="772"/>
        <end position="796"/>
    </location>
</feature>
<feature type="region of interest" description="Disordered" evidence="1">
    <location>
        <begin position="361"/>
        <end position="426"/>
    </location>
</feature>
<protein>
    <submittedName>
        <fullName evidence="3">Uncharacterized protein</fullName>
    </submittedName>
</protein>
<reference evidence="3" key="1">
    <citation type="submission" date="2020-06" db="EMBL/GenBank/DDBJ databases">
        <authorList>
            <consortium name="Plant Systems Biology data submission"/>
        </authorList>
    </citation>
    <scope>NUCLEOTIDE SEQUENCE</scope>
    <source>
        <strain evidence="3">D6</strain>
    </source>
</reference>